<accession>A0ABS1HMH8</accession>
<dbReference type="Pfam" id="PF07676">
    <property type="entry name" value="PD40"/>
    <property type="match status" value="1"/>
</dbReference>
<dbReference type="InterPro" id="IPR011042">
    <property type="entry name" value="6-blade_b-propeller_TolB-like"/>
</dbReference>
<dbReference type="SUPFAM" id="SSF82171">
    <property type="entry name" value="DPP6 N-terminal domain-like"/>
    <property type="match status" value="1"/>
</dbReference>
<gene>
    <name evidence="1" type="ORF">JIV24_15925</name>
</gene>
<sequence>MNKLSITLLFCIISLICTAQKYEQRADKYYKYYNYEKARKDYIRVWRKDKDNVGLLKKIIDCYMSDNTLREEALPYIEHLLKIKPNNPEAQLQKATALFHAHQFDNASALLTKMATTINNNPELKKQAEALAINITNARQLINDPLDVSFINLGNTINTSRNEVSPYVTNNEHALFYASDKRYNSYAGIYYYNICVSEKEKLDFEKGKTIGSQLNSIYDEMVAGISPDGSKVFAFHNREGTETMGEATYKGNYRFDPLEDFGAPLDAKGSEYGVWMTTQKDTILFSSENESGNTDIYYAIKLPSGQWGEARLLPGTINSMKYNENFPVLSSDGKRLYFSSDNKYSMGGYDIFYSNWDEAKNEWGPAKNIGYPINDTYNNYSISWVDDRFAYVSAIRPGGFGKYDVYKVVFNNTLPYNALVRCDIRLKKDRRYRIPDFSPYITVTDTMDNLIGNYKANSDSADFVMALTSGHYQIQIEHDNIETLQYELYIPDNRFESVADRIRLVVMPKRPEIATK</sequence>
<comment type="caution">
    <text evidence="1">The sequence shown here is derived from an EMBL/GenBank/DDBJ whole genome shotgun (WGS) entry which is preliminary data.</text>
</comment>
<organism evidence="1 2">
    <name type="scientific">Carboxylicivirga marina</name>
    <dbReference type="NCBI Taxonomy" id="2800988"/>
    <lineage>
        <taxon>Bacteria</taxon>
        <taxon>Pseudomonadati</taxon>
        <taxon>Bacteroidota</taxon>
        <taxon>Bacteroidia</taxon>
        <taxon>Marinilabiliales</taxon>
        <taxon>Marinilabiliaceae</taxon>
        <taxon>Carboxylicivirga</taxon>
    </lineage>
</organism>
<reference evidence="1 2" key="1">
    <citation type="submission" date="2021-01" db="EMBL/GenBank/DDBJ databases">
        <title>Carboxyliciviraga sp.nov., isolated from coastal sediments.</title>
        <authorList>
            <person name="Lu D."/>
            <person name="Zhang T."/>
        </authorList>
    </citation>
    <scope>NUCLEOTIDE SEQUENCE [LARGE SCALE GENOMIC DNA]</scope>
    <source>
        <strain evidence="1 2">N1Y132</strain>
    </source>
</reference>
<dbReference type="InterPro" id="IPR011659">
    <property type="entry name" value="WD40"/>
</dbReference>
<dbReference type="Proteomes" id="UP000605676">
    <property type="component" value="Unassembled WGS sequence"/>
</dbReference>
<dbReference type="Gene3D" id="1.25.40.10">
    <property type="entry name" value="Tetratricopeptide repeat domain"/>
    <property type="match status" value="1"/>
</dbReference>
<dbReference type="SUPFAM" id="SSF48452">
    <property type="entry name" value="TPR-like"/>
    <property type="match status" value="1"/>
</dbReference>
<proteinExistence type="predicted"/>
<dbReference type="InterPro" id="IPR011990">
    <property type="entry name" value="TPR-like_helical_dom_sf"/>
</dbReference>
<name>A0ABS1HMH8_9BACT</name>
<evidence type="ECO:0000313" key="1">
    <source>
        <dbReference type="EMBL" id="MBK3518836.1"/>
    </source>
</evidence>
<keyword evidence="2" id="KW-1185">Reference proteome</keyword>
<dbReference type="Gene3D" id="2.120.10.30">
    <property type="entry name" value="TolB, C-terminal domain"/>
    <property type="match status" value="1"/>
</dbReference>
<dbReference type="EMBL" id="JAENRR010000043">
    <property type="protein sequence ID" value="MBK3518836.1"/>
    <property type="molecule type" value="Genomic_DNA"/>
</dbReference>
<evidence type="ECO:0000313" key="2">
    <source>
        <dbReference type="Proteomes" id="UP000605676"/>
    </source>
</evidence>
<protein>
    <submittedName>
        <fullName evidence="1">PD40 domain-containing protein</fullName>
    </submittedName>
</protein>
<dbReference type="RefSeq" id="WP_200466054.1">
    <property type="nucleotide sequence ID" value="NZ_JAENRR010000043.1"/>
</dbReference>
<dbReference type="Pfam" id="PF14559">
    <property type="entry name" value="TPR_19"/>
    <property type="match status" value="1"/>
</dbReference>